<gene>
    <name evidence="4" type="ORF">GM658_17555</name>
</gene>
<accession>A0A6L6QKG7</accession>
<name>A0A6L6QKG7_9BURK</name>
<protein>
    <submittedName>
        <fullName evidence="4">HAD-IA family hydrolase</fullName>
    </submittedName>
</protein>
<dbReference type="SFLD" id="SFLDS00003">
    <property type="entry name" value="Haloacid_Dehalogenase"/>
    <property type="match status" value="1"/>
</dbReference>
<dbReference type="NCBIfam" id="TIGR01509">
    <property type="entry name" value="HAD-SF-IA-v3"/>
    <property type="match status" value="1"/>
</dbReference>
<dbReference type="Pfam" id="PF00702">
    <property type="entry name" value="Hydrolase"/>
    <property type="match status" value="1"/>
</dbReference>
<proteinExistence type="predicted"/>
<dbReference type="InterPro" id="IPR036412">
    <property type="entry name" value="HAD-like_sf"/>
</dbReference>
<keyword evidence="3" id="KW-0460">Magnesium</keyword>
<evidence type="ECO:0000256" key="3">
    <source>
        <dbReference type="ARBA" id="ARBA00022842"/>
    </source>
</evidence>
<dbReference type="GO" id="GO:0009231">
    <property type="term" value="P:riboflavin biosynthetic process"/>
    <property type="evidence" value="ECO:0007669"/>
    <property type="project" value="TreeGrafter"/>
</dbReference>
<dbReference type="NCBIfam" id="TIGR01549">
    <property type="entry name" value="HAD-SF-IA-v1"/>
    <property type="match status" value="1"/>
</dbReference>
<dbReference type="InterPro" id="IPR023214">
    <property type="entry name" value="HAD_sf"/>
</dbReference>
<evidence type="ECO:0000256" key="1">
    <source>
        <dbReference type="ARBA" id="ARBA00001946"/>
    </source>
</evidence>
<dbReference type="AlphaFoldDB" id="A0A6L6QKG7"/>
<reference evidence="4 5" key="1">
    <citation type="submission" date="2019-11" db="EMBL/GenBank/DDBJ databases">
        <title>Type strains purchased from KCTC, JCM and DSMZ.</title>
        <authorList>
            <person name="Lu H."/>
        </authorList>
    </citation>
    <scope>NUCLEOTIDE SEQUENCE [LARGE SCALE GENOMIC DNA]</scope>
    <source>
        <strain evidence="4 5">JCM 31587</strain>
    </source>
</reference>
<dbReference type="Gene3D" id="1.20.120.1600">
    <property type="match status" value="1"/>
</dbReference>
<dbReference type="Proteomes" id="UP000472320">
    <property type="component" value="Unassembled WGS sequence"/>
</dbReference>
<evidence type="ECO:0000256" key="2">
    <source>
        <dbReference type="ARBA" id="ARBA00022801"/>
    </source>
</evidence>
<keyword evidence="5" id="KW-1185">Reference proteome</keyword>
<keyword evidence="2 4" id="KW-0378">Hydrolase</keyword>
<organism evidence="4 5">
    <name type="scientific">Massilia eburnea</name>
    <dbReference type="NCBI Taxonomy" id="1776165"/>
    <lineage>
        <taxon>Bacteria</taxon>
        <taxon>Pseudomonadati</taxon>
        <taxon>Pseudomonadota</taxon>
        <taxon>Betaproteobacteria</taxon>
        <taxon>Burkholderiales</taxon>
        <taxon>Oxalobacteraceae</taxon>
        <taxon>Telluria group</taxon>
        <taxon>Massilia</taxon>
    </lineage>
</organism>
<comment type="cofactor">
    <cofactor evidence="1">
        <name>Mg(2+)</name>
        <dbReference type="ChEBI" id="CHEBI:18420"/>
    </cofactor>
</comment>
<dbReference type="RefSeq" id="WP_155455348.1">
    <property type="nucleotide sequence ID" value="NZ_WNKX01000013.1"/>
</dbReference>
<dbReference type="EMBL" id="WNKX01000013">
    <property type="protein sequence ID" value="MTW12417.1"/>
    <property type="molecule type" value="Genomic_DNA"/>
</dbReference>
<dbReference type="SFLD" id="SFLDG01129">
    <property type="entry name" value="C1.5:_HAD__Beta-PGM__Phosphata"/>
    <property type="match status" value="1"/>
</dbReference>
<dbReference type="Gene3D" id="3.40.50.1000">
    <property type="entry name" value="HAD superfamily/HAD-like"/>
    <property type="match status" value="1"/>
</dbReference>
<dbReference type="GO" id="GO:0016787">
    <property type="term" value="F:hydrolase activity"/>
    <property type="evidence" value="ECO:0007669"/>
    <property type="project" value="UniProtKB-KW"/>
</dbReference>
<dbReference type="InterPro" id="IPR006439">
    <property type="entry name" value="HAD-SF_hydro_IA"/>
</dbReference>
<dbReference type="SUPFAM" id="SSF56784">
    <property type="entry name" value="HAD-like"/>
    <property type="match status" value="1"/>
</dbReference>
<dbReference type="PANTHER" id="PTHR46470">
    <property type="entry name" value="N-ACYLNEURAMINATE-9-PHOSPHATASE"/>
    <property type="match status" value="1"/>
</dbReference>
<dbReference type="PRINTS" id="PR00413">
    <property type="entry name" value="HADHALOGNASE"/>
</dbReference>
<dbReference type="PANTHER" id="PTHR46470:SF4">
    <property type="entry name" value="5-AMINO-6-(5-PHOSPHO-D-RIBITYLAMINO)URACIL PHOSPHATASE YIGB"/>
    <property type="match status" value="1"/>
</dbReference>
<dbReference type="OrthoDB" id="367448at2"/>
<evidence type="ECO:0000313" key="4">
    <source>
        <dbReference type="EMBL" id="MTW12417.1"/>
    </source>
</evidence>
<evidence type="ECO:0000313" key="5">
    <source>
        <dbReference type="Proteomes" id="UP000472320"/>
    </source>
</evidence>
<comment type="caution">
    <text evidence="4">The sequence shown here is derived from an EMBL/GenBank/DDBJ whole genome shotgun (WGS) entry which is preliminary data.</text>
</comment>
<sequence>MKPKAILFDLDDTLWPIAPVIAEAELTLHAWLAAHAPKVAAQWSVAALRAHRAELAAARPELLVDLAALRRASLQAAFAQAGEDAAHVEGAMAHFFAARNAVTPYDDVLPGLLKLRQHVQLGTISNGNADLEVIGLAHHFEVSLAAARFGALKPHPGIFRAACEALGVAPADAVYVGDDLALDVAGAQAAGLRAVWMNRHGGALPDGAAVPDAVCATLDELLAWLEQQLAE</sequence>
<dbReference type="InterPro" id="IPR051400">
    <property type="entry name" value="HAD-like_hydrolase"/>
</dbReference>